<dbReference type="AlphaFoldDB" id="A0A078L0Q2"/>
<evidence type="ECO:0000313" key="2">
    <source>
        <dbReference type="EMBL" id="CDZ78741.1"/>
    </source>
</evidence>
<keyword evidence="3" id="KW-1185">Reference proteome</keyword>
<sequence>MPKKRPVDLALSPNQDRQIDFSSSSPSSNSSVLSDERLNELGAEE</sequence>
<dbReference type="STRING" id="1034943.BN59_03054"/>
<dbReference type="EMBL" id="CCSB01000004">
    <property type="protein sequence ID" value="CDZ78741.1"/>
    <property type="molecule type" value="Genomic_DNA"/>
</dbReference>
<proteinExistence type="predicted"/>
<evidence type="ECO:0000313" key="3">
    <source>
        <dbReference type="Proteomes" id="UP000044071"/>
    </source>
</evidence>
<feature type="region of interest" description="Disordered" evidence="1">
    <location>
        <begin position="1"/>
        <end position="45"/>
    </location>
</feature>
<gene>
    <name evidence="2" type="ORF">BN59_03054</name>
</gene>
<protein>
    <submittedName>
        <fullName evidence="2">Uncharacterized protein</fullName>
    </submittedName>
</protein>
<name>A0A078L0Q2_9GAMM</name>
<dbReference type="Proteomes" id="UP000044071">
    <property type="component" value="Unassembled WGS sequence"/>
</dbReference>
<dbReference type="RefSeq" id="WP_176695315.1">
    <property type="nucleotide sequence ID" value="NZ_CCVW01000004.1"/>
</dbReference>
<reference evidence="2 3" key="1">
    <citation type="submission" date="2014-06" db="EMBL/GenBank/DDBJ databases">
        <authorList>
            <person name="Urmite Genomes Urmite Genomes"/>
        </authorList>
    </citation>
    <scope>NUCLEOTIDE SEQUENCE [LARGE SCALE GENOMIC DNA]</scope>
</reference>
<evidence type="ECO:0000256" key="1">
    <source>
        <dbReference type="SAM" id="MobiDB-lite"/>
    </source>
</evidence>
<feature type="compositionally biased region" description="Low complexity" evidence="1">
    <location>
        <begin position="22"/>
        <end position="33"/>
    </location>
</feature>
<accession>A0A078L0Q2</accession>
<organism evidence="2 3">
    <name type="scientific">Legionella massiliensis</name>
    <dbReference type="NCBI Taxonomy" id="1034943"/>
    <lineage>
        <taxon>Bacteria</taxon>
        <taxon>Pseudomonadati</taxon>
        <taxon>Pseudomonadota</taxon>
        <taxon>Gammaproteobacteria</taxon>
        <taxon>Legionellales</taxon>
        <taxon>Legionellaceae</taxon>
        <taxon>Legionella</taxon>
    </lineage>
</organism>